<accession>A0ABQ9X854</accession>
<evidence type="ECO:0000313" key="9">
    <source>
        <dbReference type="Proteomes" id="UP001281761"/>
    </source>
</evidence>
<evidence type="ECO:0000259" key="7">
    <source>
        <dbReference type="PROSITE" id="PS50815"/>
    </source>
</evidence>
<keyword evidence="6" id="KW-0131">Cell cycle</keyword>
<sequence length="204" mass="23078">MTASAQNVRSTIHLRGSTQIVTEFFGFSLNSILYQRGVYPPEKFQAVKRYGLPIHVTNDNGLKNYLGQVLTQLSEWLMAGTCQKLVLVIASANTNEVMERWVFDIETDQDAAVGTKQVEKSEKDIQNEIQAIIRQITVSVTLLPLLQEPCTFDVLVYTDEDAPVPVSWEESDAKLIQNASELPLRFFDTKIHKVQPSITYRTQD</sequence>
<keyword evidence="9" id="KW-1185">Reference proteome</keyword>
<dbReference type="InterPro" id="IPR003511">
    <property type="entry name" value="HORMA_dom"/>
</dbReference>
<comment type="caution">
    <text evidence="8">The sequence shown here is derived from an EMBL/GenBank/DDBJ whole genome shotgun (WGS) entry which is preliminary data.</text>
</comment>
<reference evidence="8 9" key="1">
    <citation type="journal article" date="2022" name="bioRxiv">
        <title>Genomics of Preaxostyla Flagellates Illuminates Evolutionary Transitions and the Path Towards Mitochondrial Loss.</title>
        <authorList>
            <person name="Novak L.V.F."/>
            <person name="Treitli S.C."/>
            <person name="Pyrih J."/>
            <person name="Halakuc P."/>
            <person name="Pipaliya S.V."/>
            <person name="Vacek V."/>
            <person name="Brzon O."/>
            <person name="Soukal P."/>
            <person name="Eme L."/>
            <person name="Dacks J.B."/>
            <person name="Karnkowska A."/>
            <person name="Elias M."/>
            <person name="Hampl V."/>
        </authorList>
    </citation>
    <scope>NUCLEOTIDE SEQUENCE [LARGE SCALE GENOMIC DNA]</scope>
    <source>
        <strain evidence="8">NAU3</strain>
        <tissue evidence="8">Gut</tissue>
    </source>
</reference>
<evidence type="ECO:0000256" key="6">
    <source>
        <dbReference type="ARBA" id="ARBA00023306"/>
    </source>
</evidence>
<evidence type="ECO:0000256" key="4">
    <source>
        <dbReference type="ARBA" id="ARBA00022776"/>
    </source>
</evidence>
<evidence type="ECO:0000256" key="1">
    <source>
        <dbReference type="ARBA" id="ARBA00004123"/>
    </source>
</evidence>
<feature type="domain" description="HORMA" evidence="7">
    <location>
        <begin position="15"/>
        <end position="198"/>
    </location>
</feature>
<keyword evidence="5" id="KW-0539">Nucleus</keyword>
<dbReference type="Pfam" id="PF02301">
    <property type="entry name" value="HORMA"/>
    <property type="match status" value="1"/>
</dbReference>
<dbReference type="EMBL" id="JARBJD010000176">
    <property type="protein sequence ID" value="KAK2948441.1"/>
    <property type="molecule type" value="Genomic_DNA"/>
</dbReference>
<comment type="similarity">
    <text evidence="2">Belongs to the MAD2 family.</text>
</comment>
<keyword evidence="4" id="KW-0498">Mitosis</keyword>
<dbReference type="InterPro" id="IPR036570">
    <property type="entry name" value="HORMA_dom_sf"/>
</dbReference>
<name>A0ABQ9X854_9EUKA</name>
<dbReference type="InterPro" id="IPR045091">
    <property type="entry name" value="Mad2-like"/>
</dbReference>
<evidence type="ECO:0000313" key="8">
    <source>
        <dbReference type="EMBL" id="KAK2948441.1"/>
    </source>
</evidence>
<comment type="subcellular location">
    <subcellularLocation>
        <location evidence="1">Nucleus</location>
    </subcellularLocation>
</comment>
<evidence type="ECO:0000256" key="5">
    <source>
        <dbReference type="ARBA" id="ARBA00023242"/>
    </source>
</evidence>
<proteinExistence type="inferred from homology"/>
<protein>
    <submittedName>
        <fullName evidence="8">Mitotic spindle checkpoint protein MAD2</fullName>
    </submittedName>
</protein>
<gene>
    <name evidence="8" type="ORF">BLNAU_16606</name>
</gene>
<dbReference type="Gene3D" id="3.30.900.10">
    <property type="entry name" value="HORMA domain"/>
    <property type="match status" value="1"/>
</dbReference>
<dbReference type="PANTHER" id="PTHR11842">
    <property type="entry name" value="MITOTIC SPINDLE ASSEMBLY CHECKPOINT PROTEIN MAD2"/>
    <property type="match status" value="1"/>
</dbReference>
<dbReference type="SUPFAM" id="SSF56019">
    <property type="entry name" value="The spindle assembly checkpoint protein mad2"/>
    <property type="match status" value="1"/>
</dbReference>
<dbReference type="PANTHER" id="PTHR11842:SF11">
    <property type="entry name" value="MITOTIC SPINDLE ASSEMBLY CHECKPOINT PROTEIN MAD2A"/>
    <property type="match status" value="1"/>
</dbReference>
<organism evidence="8 9">
    <name type="scientific">Blattamonas nauphoetae</name>
    <dbReference type="NCBI Taxonomy" id="2049346"/>
    <lineage>
        <taxon>Eukaryota</taxon>
        <taxon>Metamonada</taxon>
        <taxon>Preaxostyla</taxon>
        <taxon>Oxymonadida</taxon>
        <taxon>Blattamonas</taxon>
    </lineage>
</organism>
<evidence type="ECO:0000256" key="3">
    <source>
        <dbReference type="ARBA" id="ARBA00022618"/>
    </source>
</evidence>
<dbReference type="PROSITE" id="PS50815">
    <property type="entry name" value="HORMA"/>
    <property type="match status" value="1"/>
</dbReference>
<keyword evidence="3" id="KW-0132">Cell division</keyword>
<dbReference type="Proteomes" id="UP001281761">
    <property type="component" value="Unassembled WGS sequence"/>
</dbReference>
<evidence type="ECO:0000256" key="2">
    <source>
        <dbReference type="ARBA" id="ARBA00010348"/>
    </source>
</evidence>